<gene>
    <name evidence="2" type="ORF">DHEL01_v212036</name>
</gene>
<dbReference type="InParanoid" id="A0A2P5HH39"/>
<name>A0A2P5HH39_DIAHE</name>
<dbReference type="Proteomes" id="UP000094444">
    <property type="component" value="Unassembled WGS sequence"/>
</dbReference>
<evidence type="ECO:0000313" key="2">
    <source>
        <dbReference type="EMBL" id="POS69569.1"/>
    </source>
</evidence>
<dbReference type="EMBL" id="MAVT02002158">
    <property type="protein sequence ID" value="POS69569.1"/>
    <property type="molecule type" value="Genomic_DNA"/>
</dbReference>
<dbReference type="AlphaFoldDB" id="A0A2P5HH39"/>
<proteinExistence type="predicted"/>
<organism evidence="2 3">
    <name type="scientific">Diaporthe helianthi</name>
    <dbReference type="NCBI Taxonomy" id="158607"/>
    <lineage>
        <taxon>Eukaryota</taxon>
        <taxon>Fungi</taxon>
        <taxon>Dikarya</taxon>
        <taxon>Ascomycota</taxon>
        <taxon>Pezizomycotina</taxon>
        <taxon>Sordariomycetes</taxon>
        <taxon>Sordariomycetidae</taxon>
        <taxon>Diaporthales</taxon>
        <taxon>Diaporthaceae</taxon>
        <taxon>Diaporthe</taxon>
    </lineage>
</organism>
<feature type="region of interest" description="Disordered" evidence="1">
    <location>
        <begin position="38"/>
        <end position="94"/>
    </location>
</feature>
<evidence type="ECO:0000256" key="1">
    <source>
        <dbReference type="SAM" id="MobiDB-lite"/>
    </source>
</evidence>
<dbReference type="OrthoDB" id="5219212at2759"/>
<comment type="caution">
    <text evidence="2">The sequence shown here is derived from an EMBL/GenBank/DDBJ whole genome shotgun (WGS) entry which is preliminary data.</text>
</comment>
<feature type="region of interest" description="Disordered" evidence="1">
    <location>
        <begin position="318"/>
        <end position="350"/>
    </location>
</feature>
<feature type="compositionally biased region" description="Low complexity" evidence="1">
    <location>
        <begin position="129"/>
        <end position="145"/>
    </location>
</feature>
<evidence type="ECO:0000313" key="3">
    <source>
        <dbReference type="Proteomes" id="UP000094444"/>
    </source>
</evidence>
<reference evidence="2" key="1">
    <citation type="submission" date="2017-09" db="EMBL/GenBank/DDBJ databases">
        <title>Polyketide synthases of a Diaporthe helianthi virulent isolate.</title>
        <authorList>
            <person name="Baroncelli R."/>
        </authorList>
    </citation>
    <scope>NUCLEOTIDE SEQUENCE [LARGE SCALE GENOMIC DNA]</scope>
    <source>
        <strain evidence="2">7/96</strain>
    </source>
</reference>
<feature type="region of interest" description="Disordered" evidence="1">
    <location>
        <begin position="122"/>
        <end position="150"/>
    </location>
</feature>
<accession>A0A2P5HH39</accession>
<feature type="compositionally biased region" description="Low complexity" evidence="1">
    <location>
        <begin position="48"/>
        <end position="69"/>
    </location>
</feature>
<protein>
    <submittedName>
        <fullName evidence="2">Uncharacterized protein</fullName>
    </submittedName>
</protein>
<feature type="compositionally biased region" description="Basic and acidic residues" evidence="1">
    <location>
        <begin position="341"/>
        <end position="350"/>
    </location>
</feature>
<keyword evidence="3" id="KW-1185">Reference proteome</keyword>
<sequence>MSRHSSSQVTIEAASTPPTTMVDLDQYFKRLMLRELDQFRGGPSQPPNNNNAASSTTSSSSSSSTISATEVADDTTNSSPPATGQAFPTDIEKGGNLTAALSPAATMSTSNIITEVIKDHASTHGQALADPTTTAEPETTTGDDGPQATPLQLLAIPDTTARQRRNNGARQQRVYRLAEKLGVSPGGPRWIQGGRAYAQPAVPRATTTTTVRTSNNNSIAVEYNQFMYDGEEVVLRMPGGWKRSLVRSRPEFVGVAVIDGFLWPRFSPNLARRTTVDWEEQGFVEFNEVTYTSPFAAREPRPAPRARSDEEDGILIRFDEAGKRPHRGGGTQQSKDHTRRPRGDRPEFSKWQKVLQTLEMNTKYTNGEALRNGHTLEVEVTKTMDDEKMADDALKETRRGLHPQRDALTSLMRMILLRRNLWTEGMAFSTLRIAYEGVAVLAGGEIVRSMFVYHDILFVENYMRYVVCDGAGARHAPGLAELADSQGSAGHNGSNPQRMQLLPSRDIESLNFDDEEVEERIQVMFQSTIYKIVTKKASQSTSA</sequence>